<sequence length="258" mass="29338">MHLPAGETFLLARDLAGRDHEDADKEDYHDVIPYMMVGAVVIAVVVLYNLFRRWARARATRANTSIEGHQRIGQRGSEDSTYSRPSAEQAARIHRQSKSKPIANLSAKEIDEIAPKRRYADSDGRNGMDLPKFPSLDCPIRPPCPAVLAPKKQDEHKVSLGKEWVEDIEDPTRISAAVRGELPDLLFDCSICLEFFQPEDVVRETPCGHVFHARCLEWWLGKYRARCPLDQMELKGRSKRQTTMTEEKQCSRRGLPLC</sequence>
<evidence type="ECO:0000256" key="4">
    <source>
        <dbReference type="PROSITE-ProRule" id="PRU00175"/>
    </source>
</evidence>
<evidence type="ECO:0000259" key="7">
    <source>
        <dbReference type="PROSITE" id="PS50089"/>
    </source>
</evidence>
<dbReference type="PROSITE" id="PS50089">
    <property type="entry name" value="ZF_RING_2"/>
    <property type="match status" value="1"/>
</dbReference>
<dbReference type="PANTHER" id="PTHR45969:SF69">
    <property type="entry name" value="FINGER DOMAIN PROTEIN, PUTATIVE (AFU_ORTHOLOGUE AFUA_3G12190)-RELATED"/>
    <property type="match status" value="1"/>
</dbReference>
<dbReference type="OrthoDB" id="8062037at2759"/>
<dbReference type="PANTHER" id="PTHR45969">
    <property type="entry name" value="RING ZINC FINGER PROTEIN-RELATED"/>
    <property type="match status" value="1"/>
</dbReference>
<dbReference type="Pfam" id="PF13639">
    <property type="entry name" value="zf-RING_2"/>
    <property type="match status" value="1"/>
</dbReference>
<dbReference type="Gene3D" id="3.30.40.10">
    <property type="entry name" value="Zinc/RING finger domain, C3HC4 (zinc finger)"/>
    <property type="match status" value="1"/>
</dbReference>
<dbReference type="HOGENOM" id="CLU_1077714_0_0_1"/>
<dbReference type="SUPFAM" id="SSF57850">
    <property type="entry name" value="RING/U-box"/>
    <property type="match status" value="1"/>
</dbReference>
<evidence type="ECO:0000256" key="5">
    <source>
        <dbReference type="SAM" id="MobiDB-lite"/>
    </source>
</evidence>
<evidence type="ECO:0000256" key="1">
    <source>
        <dbReference type="ARBA" id="ARBA00022723"/>
    </source>
</evidence>
<reference evidence="8 9" key="1">
    <citation type="submission" date="2013-03" db="EMBL/GenBank/DDBJ databases">
        <title>The Genome Sequence of Cladophialophora yegresii CBS 114405.</title>
        <authorList>
            <consortium name="The Broad Institute Genomics Platform"/>
            <person name="Cuomo C."/>
            <person name="de Hoog S."/>
            <person name="Gorbushina A."/>
            <person name="Walker B."/>
            <person name="Young S.K."/>
            <person name="Zeng Q."/>
            <person name="Gargeya S."/>
            <person name="Fitzgerald M."/>
            <person name="Haas B."/>
            <person name="Abouelleil A."/>
            <person name="Allen A.W."/>
            <person name="Alvarado L."/>
            <person name="Arachchi H.M."/>
            <person name="Berlin A.M."/>
            <person name="Chapman S.B."/>
            <person name="Gainer-Dewar J."/>
            <person name="Goldberg J."/>
            <person name="Griggs A."/>
            <person name="Gujja S."/>
            <person name="Hansen M."/>
            <person name="Howarth C."/>
            <person name="Imamovic A."/>
            <person name="Ireland A."/>
            <person name="Larimer J."/>
            <person name="McCowan C."/>
            <person name="Murphy C."/>
            <person name="Pearson M."/>
            <person name="Poon T.W."/>
            <person name="Priest M."/>
            <person name="Roberts A."/>
            <person name="Saif S."/>
            <person name="Shea T."/>
            <person name="Sisk P."/>
            <person name="Sykes S."/>
            <person name="Wortman J."/>
            <person name="Nusbaum C."/>
            <person name="Birren B."/>
        </authorList>
    </citation>
    <scope>NUCLEOTIDE SEQUENCE [LARGE SCALE GENOMIC DNA]</scope>
    <source>
        <strain evidence="8 9">CBS 114405</strain>
    </source>
</reference>
<gene>
    <name evidence="8" type="ORF">A1O7_09715</name>
</gene>
<evidence type="ECO:0000256" key="6">
    <source>
        <dbReference type="SAM" id="Phobius"/>
    </source>
</evidence>
<protein>
    <recommendedName>
        <fullName evidence="7">RING-type domain-containing protein</fullName>
    </recommendedName>
</protein>
<keyword evidence="3" id="KW-0862">Zinc</keyword>
<organism evidence="8 9">
    <name type="scientific">Cladophialophora yegresii CBS 114405</name>
    <dbReference type="NCBI Taxonomy" id="1182544"/>
    <lineage>
        <taxon>Eukaryota</taxon>
        <taxon>Fungi</taxon>
        <taxon>Dikarya</taxon>
        <taxon>Ascomycota</taxon>
        <taxon>Pezizomycotina</taxon>
        <taxon>Eurotiomycetes</taxon>
        <taxon>Chaetothyriomycetidae</taxon>
        <taxon>Chaetothyriales</taxon>
        <taxon>Herpotrichiellaceae</taxon>
        <taxon>Cladophialophora</taxon>
    </lineage>
</organism>
<dbReference type="CDD" id="cd16448">
    <property type="entry name" value="RING-H2"/>
    <property type="match status" value="1"/>
</dbReference>
<keyword evidence="2 4" id="KW-0863">Zinc-finger</keyword>
<evidence type="ECO:0000313" key="9">
    <source>
        <dbReference type="Proteomes" id="UP000019473"/>
    </source>
</evidence>
<dbReference type="GO" id="GO:0061630">
    <property type="term" value="F:ubiquitin protein ligase activity"/>
    <property type="evidence" value="ECO:0007669"/>
    <property type="project" value="TreeGrafter"/>
</dbReference>
<dbReference type="InterPro" id="IPR013083">
    <property type="entry name" value="Znf_RING/FYVE/PHD"/>
</dbReference>
<dbReference type="Proteomes" id="UP000019473">
    <property type="component" value="Unassembled WGS sequence"/>
</dbReference>
<comment type="caution">
    <text evidence="8">The sequence shown here is derived from an EMBL/GenBank/DDBJ whole genome shotgun (WGS) entry which is preliminary data.</text>
</comment>
<feature type="transmembrane region" description="Helical" evidence="6">
    <location>
        <begin position="31"/>
        <end position="51"/>
    </location>
</feature>
<keyword evidence="9" id="KW-1185">Reference proteome</keyword>
<dbReference type="GO" id="GO:0008270">
    <property type="term" value="F:zinc ion binding"/>
    <property type="evidence" value="ECO:0007669"/>
    <property type="project" value="UniProtKB-KW"/>
</dbReference>
<dbReference type="GeneID" id="19184276"/>
<feature type="region of interest" description="Disordered" evidence="5">
    <location>
        <begin position="238"/>
        <end position="258"/>
    </location>
</feature>
<proteinExistence type="predicted"/>
<dbReference type="STRING" id="1182544.W9VQI4"/>
<feature type="domain" description="RING-type" evidence="7">
    <location>
        <begin position="189"/>
        <end position="231"/>
    </location>
</feature>
<keyword evidence="1" id="KW-0479">Metal-binding</keyword>
<evidence type="ECO:0000256" key="2">
    <source>
        <dbReference type="ARBA" id="ARBA00022771"/>
    </source>
</evidence>
<keyword evidence="6" id="KW-1133">Transmembrane helix</keyword>
<dbReference type="EMBL" id="AMGW01000007">
    <property type="protein sequence ID" value="EXJ54376.1"/>
    <property type="molecule type" value="Genomic_DNA"/>
</dbReference>
<dbReference type="SMART" id="SM00184">
    <property type="entry name" value="RING"/>
    <property type="match status" value="1"/>
</dbReference>
<keyword evidence="6" id="KW-0812">Transmembrane</keyword>
<accession>W9VQI4</accession>
<keyword evidence="6" id="KW-0472">Membrane</keyword>
<name>W9VQI4_9EURO</name>
<evidence type="ECO:0000313" key="8">
    <source>
        <dbReference type="EMBL" id="EXJ54376.1"/>
    </source>
</evidence>
<evidence type="ECO:0000256" key="3">
    <source>
        <dbReference type="ARBA" id="ARBA00022833"/>
    </source>
</evidence>
<dbReference type="AlphaFoldDB" id="W9VQI4"/>
<dbReference type="GO" id="GO:0016567">
    <property type="term" value="P:protein ubiquitination"/>
    <property type="evidence" value="ECO:0007669"/>
    <property type="project" value="TreeGrafter"/>
</dbReference>
<dbReference type="InterPro" id="IPR001841">
    <property type="entry name" value="Znf_RING"/>
</dbReference>
<feature type="region of interest" description="Disordered" evidence="5">
    <location>
        <begin position="64"/>
        <end position="101"/>
    </location>
</feature>
<dbReference type="VEuPathDB" id="FungiDB:A1O7_09715"/>
<dbReference type="RefSeq" id="XP_007761891.1">
    <property type="nucleotide sequence ID" value="XM_007763701.1"/>
</dbReference>